<dbReference type="PRINTS" id="PR00019">
    <property type="entry name" value="LEURICHRPT"/>
</dbReference>
<evidence type="ECO:0000256" key="2">
    <source>
        <dbReference type="ARBA" id="ARBA00022737"/>
    </source>
</evidence>
<proteinExistence type="predicted"/>
<dbReference type="SMART" id="SM00369">
    <property type="entry name" value="LRR_TYP"/>
    <property type="match status" value="17"/>
</dbReference>
<dbReference type="InterPro" id="IPR050836">
    <property type="entry name" value="SDS22/Internalin_LRR"/>
</dbReference>
<dbReference type="Gene3D" id="3.80.10.10">
    <property type="entry name" value="Ribonuclease Inhibitor"/>
    <property type="match status" value="13"/>
</dbReference>
<dbReference type="EMBL" id="CATOUU010000019">
    <property type="protein sequence ID" value="CAI9913138.1"/>
    <property type="molecule type" value="Genomic_DNA"/>
</dbReference>
<gene>
    <name evidence="4" type="ORF">HINF_LOCUS68846</name>
    <name evidence="3" type="ORF">HINF_LOCUS783</name>
</gene>
<evidence type="ECO:0000313" key="4">
    <source>
        <dbReference type="EMBL" id="CAL6097296.1"/>
    </source>
</evidence>
<dbReference type="InterPro" id="IPR025875">
    <property type="entry name" value="Leu-rich_rpt_4"/>
</dbReference>
<evidence type="ECO:0000256" key="1">
    <source>
        <dbReference type="ARBA" id="ARBA00022614"/>
    </source>
</evidence>
<reference evidence="4 5" key="2">
    <citation type="submission" date="2024-07" db="EMBL/GenBank/DDBJ databases">
        <authorList>
            <person name="Akdeniz Z."/>
        </authorList>
    </citation>
    <scope>NUCLEOTIDE SEQUENCE [LARGE SCALE GENOMIC DNA]</scope>
</reference>
<sequence length="2851" mass="328140">MTEPCYIVKDPADLQKSEVKKFVNVRIIDIYFKKLDDVPVHIQILTINNCELQSIKNLFHLKDLKYFDVKHNMISDISGIVTHLQLEYFDFSFNNVIIIPEDIKKLENLKIVISENNYIVNQEPLIQHVNFIVQWLQQQYVPDQKDFRKCLTPGTSDEKVNELMNTENAKKERSQYLENMIKTLAPLIKDKELIAKDLLGITHFGFVDCFNIDTLNLDHCPNINFKELPKKIKHLSITNSGLYRIDGLENMKQLESINLTHNKLISCKLLQQLPNLTKVNILGNKIQDLEHITKLPKFQWNFILPQRLVYLTDFQKYLGIESSEQDAKKLQAEMNEEQKKSLQIVYDAKQIDRLKGQVVNGSLEISSDANITSFGFVDHWKLTSLKIVDCPNLSLERAPTLLTSLTINKCGLKSTKGIENAKLLTHLSLSKNCLTDLENLNQLTKLEELDLSFNQLYQIDQVSALIKLKSLNLRRNNLIVIKPVETLKELKRLETDDNMVQDLEYVKKLVTFDWEMISQQKEPKESDYQNYLEKMGSEDSVQEMIDNMAAKAIVSQQIVHDALMFRKYKPQVNDKSLVIQNDTNLLSIEFSDELDLQSLVVSGSQNLNLERVPKKLKQLGINNCNIKSTKGLVTAKLLTSLDLSNNLLNDLTELDELTSLQKLDISFNALQNIDNVGKLTNLVSLNVKRNNLQIIKPIETLKLLEELDITENTLQDLQYVKQLPKLKWEVIVKENHIKTIDVKKPTEQGDTKVEEQLYDAEMNEEQKKSLQIVYDAKQIDRLKGQVVNGSLEISSDANITSFGFVDHWKLTSLKIVDCPNLSLERAPTLLTSLTINKCGLKSTKGIENAKLLTHLSLSKNCLTDLENLNQLTKLEELDLSFNQLYQIDQVSALIKLKSLNLRRNNLIVIKPVETLKELKRLETDDNMVQDLEYVKKLVTFDWEMISQQKEPKESDYQNYLEKMGSEDSVQEMIDNMAAKAIVSQQIVHDALMIRKYKSQVKDKALVVQNDPALLSIKFSDELDLQSLTVSGSQNLNLERVPNKLKQLGINNCNIKSTKGLATAKLLTSLDLSNNLLNDLTELDELTSLQKLDISFNALHNIDNVGKLVKLVSLNVKRNNLQIIKPIETLKLLEELDITENTLQDLQYVKQLPKLKWEVIVKENHIKTIDVKKPTEQGDTKVEEQLYDAEMNEEQKKSLQIVYDAKQIDRLKGQVVNGSLEISSDANITSFGFVDHWKLTSLKIVDCPNLSLERAPTLLTSLTINKCGLKSTKGIENAKLLTHLSLSKNCLTDLENLNQLTKLEELDLSFNQLYQIDQVSALIKLKSLNLRRNNLIVIKPVETLKELKFIDINENQIQDLQYVKQLPKLTWDMIVEQNEPALLDYQKHLGEGKTEQDAKNFATSIVNNKMKSKEILYDTKMIAKFKDLVKYGQLEINFDTNVTSFGFVDQFELHSLKILNCPNLNLERSPKLLKNLTINNCGLQSTDGIGNATLLMTLNLKNNIINDLKDLDKLTLLQNLDISYNQLNDITNLSKLMKLETLCLQNNKLIICKPLETLKQLQHLEIEGNLVQDLIYVKKLEKFNWDMITEQNQPNYQDYQNYFDMMNSQKCSEAQISGYINDLANHIIISKQIIHDALMIRKYQTQVLNEKLIIKNDPLLLSIEFTDYVKIEELVVMNCYNLILERCPKKVSKLTINSCNLSDLQGIQHMVQLIDLNLSMNQLKDISLLAKLINLTHLDLGQNNIENINVLANFKKLISLDFSQNLINDISALVQLTQIQVLDLSYNFVNSLECLASLTSLVRLNVSKNDISSINSLSKMINLIYLNISFNKIISIEICKQLPMLQDLRLESNFIQNFEPIAQLDNANKYWITNQLTPNNEDYMRSYNCTLPAVKNFIERNRTENSQNKLMLINKYQNQVQNENKLIIQNEQELNTIQFTDILKVTDLEAVNCQTITFDDYPKLLMRLKLNNCILKNDQTQQYITNIFQLSQLTDIDLSSNRISDISELAALTNLKSVNLQNNIISRVGALRKLNLTYLNLHSNKIVFMQPIVKFEALKTNLILTNNFICDNFELHNQQQPTQANLKDVLGPNSTEQQATELINFVVYDKQMRAKYINKTINNTLNINNDEQLFDIQFTKQINVQQLSVINCKNIQLLRTCKTLKTDENGFVQNSLDVQIVQAPINLTVLKINNCELTHLTGIQHLKNLIEINIQNNKIVSIKELKHLQVQKVELEHNIIIDMNVLTELKYYNSDMVQEQDEATDQDYTKYLEQTNQKTELDKFKESIAEQKKITQELILKFGRRYEKDMIAKYQKDVNNNSLVVSNDDQIINLNFADDLNVSTLTVNNCKNVKFVKVPVKVTSLIVNDCNITNINGIEAMNQLNSVDLRNNTIILIEPLKHLTNLKQVLIDNNFIQDLEFLVNQDWICEQKVPTDENLQVYLADTKSSILLEAFKVQIAPKKVKSDQLIDQLQTKYDTNMQNKYQNEVHYNKLEIISDSEVKQIKFMDQISVQCLIINKCTNFSFRRAPTQLLYLTLNDCNITDLEGLQQFKLLKKFESINNKQLTSVKQVYSLTNLLSLTINDTKITNLVGIEQLSKLQYIDLRDNCIVSIEPVKSLQFLKQVLIDNNFIQDLEHLTATKNYTPEWIYYQNAITDSELARYLTDINSQMSLQELKTSFEGKKRRTEELIRDHPAAYEAKMKAKYQNSVQGGSPNGFGPYLRIDKDPEIRDLRFVSELGVTDLRLHGCQNAHLLRAPANLRLLIHYPSGMKTAKGLERLVELEYLDIEDAQIVELNIRGLRKLNKYFHVKRNKIRDLSFVQYLKANGLQSSCYTDDQKQPSQEEIDEARLW</sequence>
<dbReference type="SMART" id="SM00364">
    <property type="entry name" value="LRR_BAC"/>
    <property type="match status" value="5"/>
</dbReference>
<dbReference type="PROSITE" id="PS51450">
    <property type="entry name" value="LRR"/>
    <property type="match status" value="26"/>
</dbReference>
<dbReference type="SMART" id="SM00365">
    <property type="entry name" value="LRR_SD22"/>
    <property type="match status" value="36"/>
</dbReference>
<dbReference type="Pfam" id="PF12799">
    <property type="entry name" value="LRR_4"/>
    <property type="match status" value="4"/>
</dbReference>
<accession>A0AA86THA5</accession>
<comment type="caution">
    <text evidence="3">The sequence shown here is derived from an EMBL/GenBank/DDBJ whole genome shotgun (WGS) entry which is preliminary data.</text>
</comment>
<keyword evidence="5" id="KW-1185">Reference proteome</keyword>
<dbReference type="InterPro" id="IPR032675">
    <property type="entry name" value="LRR_dom_sf"/>
</dbReference>
<name>A0AA86THA5_9EUKA</name>
<reference evidence="3" key="1">
    <citation type="submission" date="2023-06" db="EMBL/GenBank/DDBJ databases">
        <authorList>
            <person name="Kurt Z."/>
        </authorList>
    </citation>
    <scope>NUCLEOTIDE SEQUENCE</scope>
</reference>
<keyword evidence="1" id="KW-0433">Leucine-rich repeat</keyword>
<organism evidence="3">
    <name type="scientific">Hexamita inflata</name>
    <dbReference type="NCBI Taxonomy" id="28002"/>
    <lineage>
        <taxon>Eukaryota</taxon>
        <taxon>Metamonada</taxon>
        <taxon>Diplomonadida</taxon>
        <taxon>Hexamitidae</taxon>
        <taxon>Hexamitinae</taxon>
        <taxon>Hexamita</taxon>
    </lineage>
</organism>
<dbReference type="Proteomes" id="UP001642409">
    <property type="component" value="Unassembled WGS sequence"/>
</dbReference>
<dbReference type="InterPro" id="IPR003591">
    <property type="entry name" value="Leu-rich_rpt_typical-subtyp"/>
</dbReference>
<dbReference type="PANTHER" id="PTHR46652:SF3">
    <property type="entry name" value="LEUCINE-RICH REPEAT-CONTAINING PROTEIN 9"/>
    <property type="match status" value="1"/>
</dbReference>
<dbReference type="EMBL" id="CAXDID020000493">
    <property type="protein sequence ID" value="CAL6097296.1"/>
    <property type="molecule type" value="Genomic_DNA"/>
</dbReference>
<evidence type="ECO:0000313" key="5">
    <source>
        <dbReference type="Proteomes" id="UP001642409"/>
    </source>
</evidence>
<protein>
    <submittedName>
        <fullName evidence="3">Uncharacterized protein</fullName>
    </submittedName>
</protein>
<evidence type="ECO:0000313" key="3">
    <source>
        <dbReference type="EMBL" id="CAI9913138.1"/>
    </source>
</evidence>
<dbReference type="InterPro" id="IPR001611">
    <property type="entry name" value="Leu-rich_rpt"/>
</dbReference>
<dbReference type="PANTHER" id="PTHR46652">
    <property type="entry name" value="LEUCINE-RICH REPEAT AND IQ DOMAIN-CONTAINING PROTEIN 1-RELATED"/>
    <property type="match status" value="1"/>
</dbReference>
<keyword evidence="2" id="KW-0677">Repeat</keyword>
<dbReference type="SUPFAM" id="SSF52058">
    <property type="entry name" value="L domain-like"/>
    <property type="match status" value="7"/>
</dbReference>